<dbReference type="GO" id="GO:0015421">
    <property type="term" value="F:ABC-type oligopeptide transporter activity"/>
    <property type="evidence" value="ECO:0007669"/>
    <property type="project" value="TreeGrafter"/>
</dbReference>
<dbReference type="CDD" id="cd03249">
    <property type="entry name" value="ABC_MTABC3_MDL1_MDL2"/>
    <property type="match status" value="1"/>
</dbReference>
<feature type="region of interest" description="Disordered" evidence="8">
    <location>
        <begin position="1"/>
        <end position="34"/>
    </location>
</feature>
<dbReference type="Pfam" id="PF00005">
    <property type="entry name" value="ABC_tran"/>
    <property type="match status" value="1"/>
</dbReference>
<gene>
    <name evidence="12" type="ORF">EGYM00392_LOCUS5255</name>
</gene>
<evidence type="ECO:0000256" key="7">
    <source>
        <dbReference type="ARBA" id="ARBA00023136"/>
    </source>
</evidence>
<protein>
    <recommendedName>
        <fullName evidence="13">Bile salt export pump</fullName>
    </recommendedName>
</protein>
<dbReference type="InterPro" id="IPR039421">
    <property type="entry name" value="Type_1_exporter"/>
</dbReference>
<feature type="compositionally biased region" description="Low complexity" evidence="8">
    <location>
        <begin position="1"/>
        <end position="26"/>
    </location>
</feature>
<evidence type="ECO:0000256" key="3">
    <source>
        <dbReference type="ARBA" id="ARBA00022692"/>
    </source>
</evidence>
<evidence type="ECO:0000259" key="11">
    <source>
        <dbReference type="PROSITE" id="PS50929"/>
    </source>
</evidence>
<evidence type="ECO:0000256" key="1">
    <source>
        <dbReference type="ARBA" id="ARBA00004448"/>
    </source>
</evidence>
<feature type="transmembrane region" description="Helical" evidence="9">
    <location>
        <begin position="98"/>
        <end position="116"/>
    </location>
</feature>
<feature type="domain" description="ABC transporter" evidence="10">
    <location>
        <begin position="500"/>
        <end position="736"/>
    </location>
</feature>
<dbReference type="GO" id="GO:0016887">
    <property type="term" value="F:ATP hydrolysis activity"/>
    <property type="evidence" value="ECO:0007669"/>
    <property type="project" value="InterPro"/>
</dbReference>
<feature type="transmembrane region" description="Helical" evidence="9">
    <location>
        <begin position="64"/>
        <end position="86"/>
    </location>
</feature>
<evidence type="ECO:0000313" key="12">
    <source>
        <dbReference type="EMBL" id="CAD8994200.1"/>
    </source>
</evidence>
<keyword evidence="2" id="KW-0813">Transport</keyword>
<dbReference type="PANTHER" id="PTHR43394:SF1">
    <property type="entry name" value="ATP-BINDING CASSETTE SUB-FAMILY B MEMBER 10, MITOCHONDRIAL"/>
    <property type="match status" value="1"/>
</dbReference>
<feature type="domain" description="ABC transmembrane type-1" evidence="11">
    <location>
        <begin position="191"/>
        <end position="466"/>
    </location>
</feature>
<dbReference type="EMBL" id="HBGA01013642">
    <property type="protein sequence ID" value="CAD8994200.1"/>
    <property type="molecule type" value="Transcribed_RNA"/>
</dbReference>
<dbReference type="InterPro" id="IPR036640">
    <property type="entry name" value="ABC1_TM_sf"/>
</dbReference>
<comment type="subcellular location">
    <subcellularLocation>
        <location evidence="1">Mitochondrion inner membrane</location>
        <topology evidence="1">Multi-pass membrane protein</topology>
    </subcellularLocation>
</comment>
<dbReference type="Pfam" id="PF00664">
    <property type="entry name" value="ABC_membrane"/>
    <property type="match status" value="1"/>
</dbReference>
<reference evidence="12" key="1">
    <citation type="submission" date="2021-01" db="EMBL/GenBank/DDBJ databases">
        <authorList>
            <person name="Corre E."/>
            <person name="Pelletier E."/>
            <person name="Niang G."/>
            <person name="Scheremetjew M."/>
            <person name="Finn R."/>
            <person name="Kale V."/>
            <person name="Holt S."/>
            <person name="Cochrane G."/>
            <person name="Meng A."/>
            <person name="Brown T."/>
            <person name="Cohen L."/>
        </authorList>
    </citation>
    <scope>NUCLEOTIDE SEQUENCE</scope>
    <source>
        <strain evidence="12">NIES-381</strain>
    </source>
</reference>
<dbReference type="GO" id="GO:0090374">
    <property type="term" value="P:oligopeptide export from mitochondrion"/>
    <property type="evidence" value="ECO:0007669"/>
    <property type="project" value="TreeGrafter"/>
</dbReference>
<keyword evidence="5" id="KW-0067">ATP-binding</keyword>
<dbReference type="Gene3D" id="1.20.1560.10">
    <property type="entry name" value="ABC transporter type 1, transmembrane domain"/>
    <property type="match status" value="1"/>
</dbReference>
<dbReference type="PANTHER" id="PTHR43394">
    <property type="entry name" value="ATP-DEPENDENT PERMEASE MDL1, MITOCHONDRIAL"/>
    <property type="match status" value="1"/>
</dbReference>
<evidence type="ECO:0000256" key="9">
    <source>
        <dbReference type="SAM" id="Phobius"/>
    </source>
</evidence>
<evidence type="ECO:0000256" key="4">
    <source>
        <dbReference type="ARBA" id="ARBA00022741"/>
    </source>
</evidence>
<evidence type="ECO:0000256" key="2">
    <source>
        <dbReference type="ARBA" id="ARBA00022448"/>
    </source>
</evidence>
<evidence type="ECO:0008006" key="13">
    <source>
        <dbReference type="Google" id="ProtNLM"/>
    </source>
</evidence>
<dbReference type="PROSITE" id="PS50929">
    <property type="entry name" value="ABC_TM1F"/>
    <property type="match status" value="1"/>
</dbReference>
<dbReference type="InterPro" id="IPR003593">
    <property type="entry name" value="AAA+_ATPase"/>
</dbReference>
<dbReference type="GO" id="GO:0005524">
    <property type="term" value="F:ATP binding"/>
    <property type="evidence" value="ECO:0007669"/>
    <property type="project" value="UniProtKB-KW"/>
</dbReference>
<keyword evidence="4" id="KW-0547">Nucleotide-binding</keyword>
<dbReference type="InterPro" id="IPR003439">
    <property type="entry name" value="ABC_transporter-like_ATP-bd"/>
</dbReference>
<dbReference type="PROSITE" id="PS50893">
    <property type="entry name" value="ABC_TRANSPORTER_2"/>
    <property type="match status" value="1"/>
</dbReference>
<dbReference type="InterPro" id="IPR011527">
    <property type="entry name" value="ABC1_TM_dom"/>
</dbReference>
<keyword evidence="6 9" id="KW-1133">Transmembrane helix</keyword>
<evidence type="ECO:0000256" key="8">
    <source>
        <dbReference type="SAM" id="MobiDB-lite"/>
    </source>
</evidence>
<dbReference type="SUPFAM" id="SSF52540">
    <property type="entry name" value="P-loop containing nucleoside triphosphate hydrolases"/>
    <property type="match status" value="1"/>
</dbReference>
<dbReference type="AlphaFoldDB" id="A0A7S1N3P0"/>
<accession>A0A7S1N3P0</accession>
<organism evidence="12">
    <name type="scientific">Eutreptiella gymnastica</name>
    <dbReference type="NCBI Taxonomy" id="73025"/>
    <lineage>
        <taxon>Eukaryota</taxon>
        <taxon>Discoba</taxon>
        <taxon>Euglenozoa</taxon>
        <taxon>Euglenida</taxon>
        <taxon>Spirocuta</taxon>
        <taxon>Euglenophyceae</taxon>
        <taxon>Eutreptiales</taxon>
        <taxon>Eutreptiaceae</taxon>
        <taxon>Eutreptiella</taxon>
    </lineage>
</organism>
<proteinExistence type="predicted"/>
<keyword evidence="3 9" id="KW-0812">Transmembrane</keyword>
<dbReference type="SMART" id="SM00382">
    <property type="entry name" value="AAA"/>
    <property type="match status" value="1"/>
</dbReference>
<dbReference type="SUPFAM" id="SSF90123">
    <property type="entry name" value="ABC transporter transmembrane region"/>
    <property type="match status" value="1"/>
</dbReference>
<name>A0A7S1N3P0_9EUGL</name>
<keyword evidence="7 9" id="KW-0472">Membrane</keyword>
<sequence length="750" mass="81202">MGNQQSKTGSERSSTPSSSRAPSSKGIKYPQKNVSKDDTTSVAAGVVCGASFGAVLALGASHPNAVVCAVLGGLNAITTGLSVTKVGKNKRVAKKRHVAMGAAAAMIYSGGIVLFVPRHIAQPLLGTLASVAPFWGAKESVTPYLKDAFKHSILGEMFNSPTTSLSDQMKLLKRILRWAWEDKWFWTGAYAMLIVNASMSSVMPLAFSDLVSSVTKPGVNMWGPVRKLTTVVLVMAAISSLQSILFAESSTRMAVRVQKQLMGNVMKQDTEFFESTTPGEILQQISASGSTVGVVSGLIPTFIRSLVSTAVTVSILSRYDIRLAAICVITVPFEVLTSYGYAKYFEKYNEKVQAINSKSSNIVTEMVSSVKTVRMFAAEREQLDKFWSNVDELVKLRRSNNIMLAGSGLVDVLLPHISSMAMFMFAAHLAKVGRIDMASLVTISMYQGTLTKSFESIMGIYVGWGGVMGTTRKVFEMLDREPKCLKRGDYIPEGGVEGSITLQDVGFAYATNATPILTNFNLHIKPGEVVALVGPSGGGKSTVINMILGMYDPCQGSVLIDGVPVHKYDPKYFHTKAITVVNQEPVLFSNSFTENICLGLDDVPKEKVEEAAKQAFAHEFIIKMKDGYETKCGARGERLSGGQRQRVAIARALVRDPSILLLDEATSALDGESEQIVQQAIEKLMEGRTTVVVAHRLSTIQKADRILVIQNGGVVEEGSHQQLLAKEGIYADLVKRQMSSNSDVLPPNYK</sequence>
<dbReference type="Gene3D" id="3.40.50.300">
    <property type="entry name" value="P-loop containing nucleotide triphosphate hydrolases"/>
    <property type="match status" value="1"/>
</dbReference>
<evidence type="ECO:0000256" key="6">
    <source>
        <dbReference type="ARBA" id="ARBA00022989"/>
    </source>
</evidence>
<dbReference type="GO" id="GO:0005743">
    <property type="term" value="C:mitochondrial inner membrane"/>
    <property type="evidence" value="ECO:0007669"/>
    <property type="project" value="UniProtKB-SubCell"/>
</dbReference>
<dbReference type="FunFam" id="3.40.50.300:FF:000403">
    <property type="entry name" value="ATP-binding cassette sub-family B member 8, mitochondrial"/>
    <property type="match status" value="1"/>
</dbReference>
<dbReference type="PROSITE" id="PS00211">
    <property type="entry name" value="ABC_TRANSPORTER_1"/>
    <property type="match status" value="1"/>
</dbReference>
<evidence type="ECO:0000259" key="10">
    <source>
        <dbReference type="PROSITE" id="PS50893"/>
    </source>
</evidence>
<feature type="transmembrane region" description="Helical" evidence="9">
    <location>
        <begin position="40"/>
        <end position="58"/>
    </location>
</feature>
<evidence type="ECO:0000256" key="5">
    <source>
        <dbReference type="ARBA" id="ARBA00022840"/>
    </source>
</evidence>
<dbReference type="InterPro" id="IPR017871">
    <property type="entry name" value="ABC_transporter-like_CS"/>
</dbReference>
<dbReference type="InterPro" id="IPR027417">
    <property type="entry name" value="P-loop_NTPase"/>
</dbReference>